<name>A0A0D0JZ16_9PSED</name>
<feature type="domain" description="RNA polymerase sigma factor 70 region 4 type 2" evidence="6">
    <location>
        <begin position="108"/>
        <end position="160"/>
    </location>
</feature>
<dbReference type="PANTHER" id="PTHR43133">
    <property type="entry name" value="RNA POLYMERASE ECF-TYPE SIGMA FACTO"/>
    <property type="match status" value="1"/>
</dbReference>
<dbReference type="GO" id="GO:0006352">
    <property type="term" value="P:DNA-templated transcription initiation"/>
    <property type="evidence" value="ECO:0007669"/>
    <property type="project" value="InterPro"/>
</dbReference>
<comment type="similarity">
    <text evidence="1">Belongs to the sigma-70 factor family. ECF subfamily.</text>
</comment>
<dbReference type="NCBIfam" id="NF008889">
    <property type="entry name" value="PRK11924.1-1"/>
    <property type="match status" value="1"/>
</dbReference>
<organism evidence="7 8">
    <name type="scientific">Pseudomonas fulva</name>
    <dbReference type="NCBI Taxonomy" id="47880"/>
    <lineage>
        <taxon>Bacteria</taxon>
        <taxon>Pseudomonadati</taxon>
        <taxon>Pseudomonadota</taxon>
        <taxon>Gammaproteobacteria</taxon>
        <taxon>Pseudomonadales</taxon>
        <taxon>Pseudomonadaceae</taxon>
        <taxon>Pseudomonas</taxon>
    </lineage>
</organism>
<dbReference type="InterPro" id="IPR013249">
    <property type="entry name" value="RNA_pol_sigma70_r4_t2"/>
</dbReference>
<evidence type="ECO:0000256" key="3">
    <source>
        <dbReference type="ARBA" id="ARBA00023082"/>
    </source>
</evidence>
<dbReference type="InterPro" id="IPR007627">
    <property type="entry name" value="RNA_pol_sigma70_r2"/>
</dbReference>
<protein>
    <submittedName>
        <fullName evidence="7">RNA polymerase sigma factor</fullName>
    </submittedName>
</protein>
<reference evidence="7 8" key="1">
    <citation type="submission" date="2014-12" db="EMBL/GenBank/DDBJ databases">
        <title>16Stimator: statistical estimation of ribosomal gene copy numbers from draft genome assemblies.</title>
        <authorList>
            <person name="Perisin M.A."/>
            <person name="Vetter M."/>
            <person name="Gilbert J.A."/>
            <person name="Bergelson J."/>
        </authorList>
    </citation>
    <scope>NUCLEOTIDE SEQUENCE [LARGE SCALE GENOMIC DNA]</scope>
    <source>
        <strain evidence="7 8">MEJ086</strain>
    </source>
</reference>
<dbReference type="AlphaFoldDB" id="A0A0D0JZ16"/>
<keyword evidence="4" id="KW-0804">Transcription</keyword>
<dbReference type="OrthoDB" id="9797134at2"/>
<evidence type="ECO:0000256" key="1">
    <source>
        <dbReference type="ARBA" id="ARBA00010641"/>
    </source>
</evidence>
<dbReference type="Pfam" id="PF04542">
    <property type="entry name" value="Sigma70_r2"/>
    <property type="match status" value="1"/>
</dbReference>
<dbReference type="InterPro" id="IPR036388">
    <property type="entry name" value="WH-like_DNA-bd_sf"/>
</dbReference>
<evidence type="ECO:0000313" key="7">
    <source>
        <dbReference type="EMBL" id="KIQ01021.1"/>
    </source>
</evidence>
<evidence type="ECO:0000259" key="5">
    <source>
        <dbReference type="Pfam" id="PF04542"/>
    </source>
</evidence>
<dbReference type="SUPFAM" id="SSF88946">
    <property type="entry name" value="Sigma2 domain of RNA polymerase sigma factors"/>
    <property type="match status" value="1"/>
</dbReference>
<feature type="domain" description="RNA polymerase sigma-70 region 2" evidence="5">
    <location>
        <begin position="13"/>
        <end position="77"/>
    </location>
</feature>
<dbReference type="GO" id="GO:0016987">
    <property type="term" value="F:sigma factor activity"/>
    <property type="evidence" value="ECO:0007669"/>
    <property type="project" value="UniProtKB-KW"/>
</dbReference>
<dbReference type="RefSeq" id="WP_042553598.1">
    <property type="nucleotide sequence ID" value="NZ_JXQW01000024.1"/>
</dbReference>
<dbReference type="InterPro" id="IPR013324">
    <property type="entry name" value="RNA_pol_sigma_r3/r4-like"/>
</dbReference>
<evidence type="ECO:0000259" key="6">
    <source>
        <dbReference type="Pfam" id="PF08281"/>
    </source>
</evidence>
<dbReference type="Gene3D" id="1.10.10.10">
    <property type="entry name" value="Winged helix-like DNA-binding domain superfamily/Winged helix DNA-binding domain"/>
    <property type="match status" value="1"/>
</dbReference>
<dbReference type="EMBL" id="JXQW01000024">
    <property type="protein sequence ID" value="KIQ01021.1"/>
    <property type="molecule type" value="Genomic_DNA"/>
</dbReference>
<dbReference type="NCBIfam" id="TIGR02937">
    <property type="entry name" value="sigma70-ECF"/>
    <property type="match status" value="1"/>
</dbReference>
<evidence type="ECO:0000256" key="4">
    <source>
        <dbReference type="ARBA" id="ARBA00023163"/>
    </source>
</evidence>
<dbReference type="GO" id="GO:0003677">
    <property type="term" value="F:DNA binding"/>
    <property type="evidence" value="ECO:0007669"/>
    <property type="project" value="InterPro"/>
</dbReference>
<keyword evidence="2" id="KW-0805">Transcription regulation</keyword>
<dbReference type="InterPro" id="IPR039425">
    <property type="entry name" value="RNA_pol_sigma-70-like"/>
</dbReference>
<keyword evidence="3" id="KW-0731">Sigma factor</keyword>
<evidence type="ECO:0000313" key="8">
    <source>
        <dbReference type="Proteomes" id="UP000032068"/>
    </source>
</evidence>
<dbReference type="SUPFAM" id="SSF88659">
    <property type="entry name" value="Sigma3 and sigma4 domains of RNA polymerase sigma factors"/>
    <property type="match status" value="1"/>
</dbReference>
<dbReference type="PANTHER" id="PTHR43133:SF63">
    <property type="entry name" value="RNA POLYMERASE SIGMA FACTOR FECI-RELATED"/>
    <property type="match status" value="1"/>
</dbReference>
<dbReference type="Pfam" id="PF08281">
    <property type="entry name" value="Sigma70_r4_2"/>
    <property type="match status" value="1"/>
</dbReference>
<proteinExistence type="inferred from homology"/>
<accession>A0A0D0JZ16</accession>
<gene>
    <name evidence="7" type="ORF">RU08_09735</name>
</gene>
<dbReference type="InterPro" id="IPR013325">
    <property type="entry name" value="RNA_pol_sigma_r2"/>
</dbReference>
<dbReference type="Proteomes" id="UP000032068">
    <property type="component" value="Unassembled WGS sequence"/>
</dbReference>
<comment type="caution">
    <text evidence="7">The sequence shown here is derived from an EMBL/GenBank/DDBJ whole genome shotgun (WGS) entry which is preliminary data.</text>
</comment>
<sequence>MENPARRLVAQWFVQNQRWLHARLYRRLGCTHNAEDLVAETFLRVLSLPDPAQIREPRALLTTIAQRLMQESWRRRDLERAYLQMLEELPEQVHPSPEERLLLIETLVRLDQLLDGLPGQGKAAFIHSQIGGLTYMQIAERLSISPSRVQQYMTEAFKLCYGALQQ</sequence>
<evidence type="ECO:0000256" key="2">
    <source>
        <dbReference type="ARBA" id="ARBA00023015"/>
    </source>
</evidence>
<dbReference type="InterPro" id="IPR014284">
    <property type="entry name" value="RNA_pol_sigma-70_dom"/>
</dbReference>
<dbReference type="Gene3D" id="1.10.1740.10">
    <property type="match status" value="1"/>
</dbReference>